<name>F2IDK5_FLUTR</name>
<reference evidence="1 2" key="1">
    <citation type="journal article" date="2011" name="Stand. Genomic Sci.">
        <title>Complete genome sequence of the gliding freshwater bacterium Fluviicola taffensis type strain (RW262).</title>
        <authorList>
            <person name="Woyke T."/>
            <person name="Chertkov O."/>
            <person name="Lapidus A."/>
            <person name="Nolan M."/>
            <person name="Lucas S."/>
            <person name="Del Rio T.G."/>
            <person name="Tice H."/>
            <person name="Cheng J.F."/>
            <person name="Tapia R."/>
            <person name="Han C."/>
            <person name="Goodwin L."/>
            <person name="Pitluck S."/>
            <person name="Liolios K."/>
            <person name="Pagani I."/>
            <person name="Ivanova N."/>
            <person name="Huntemann M."/>
            <person name="Mavromatis K."/>
            <person name="Mikhailova N."/>
            <person name="Pati A."/>
            <person name="Chen A."/>
            <person name="Palaniappan K."/>
            <person name="Land M."/>
            <person name="Hauser L."/>
            <person name="Brambilla E.M."/>
            <person name="Rohde M."/>
            <person name="Mwirichia R."/>
            <person name="Sikorski J."/>
            <person name="Tindall B.J."/>
            <person name="Goker M."/>
            <person name="Bristow J."/>
            <person name="Eisen J.A."/>
            <person name="Markowitz V."/>
            <person name="Hugenholtz P."/>
            <person name="Klenk H.P."/>
            <person name="Kyrpides N.C."/>
        </authorList>
    </citation>
    <scope>NUCLEOTIDE SEQUENCE [LARGE SCALE GENOMIC DNA]</scope>
    <source>
        <strain evidence="2">DSM 16823 / RW262 / RW262</strain>
    </source>
</reference>
<organism evidence="1 2">
    <name type="scientific">Fluviicola taffensis (strain DSM 16823 / NCIMB 13979 / RW262)</name>
    <dbReference type="NCBI Taxonomy" id="755732"/>
    <lineage>
        <taxon>Bacteria</taxon>
        <taxon>Pseudomonadati</taxon>
        <taxon>Bacteroidota</taxon>
        <taxon>Flavobacteriia</taxon>
        <taxon>Flavobacteriales</taxon>
        <taxon>Crocinitomicaceae</taxon>
        <taxon>Fluviicola</taxon>
    </lineage>
</organism>
<dbReference type="eggNOG" id="ENOG502ZV5A">
    <property type="taxonomic scope" value="Bacteria"/>
</dbReference>
<dbReference type="Proteomes" id="UP000007463">
    <property type="component" value="Chromosome"/>
</dbReference>
<gene>
    <name evidence="1" type="ordered locus">Fluta_1384</name>
</gene>
<evidence type="ECO:0000313" key="2">
    <source>
        <dbReference type="Proteomes" id="UP000007463"/>
    </source>
</evidence>
<evidence type="ECO:0000313" key="1">
    <source>
        <dbReference type="EMBL" id="AEA43378.1"/>
    </source>
</evidence>
<reference evidence="2" key="2">
    <citation type="submission" date="2011-02" db="EMBL/GenBank/DDBJ databases">
        <title>The complete genome of Fluviicola taffensis DSM 16823.</title>
        <authorList>
            <consortium name="US DOE Joint Genome Institute (JGI-PGF)"/>
            <person name="Lucas S."/>
            <person name="Copeland A."/>
            <person name="Lapidus A."/>
            <person name="Bruce D."/>
            <person name="Goodwin L."/>
            <person name="Pitluck S."/>
            <person name="Kyrpides N."/>
            <person name="Mavromatis K."/>
            <person name="Ivanova N."/>
            <person name="Mikhailova N."/>
            <person name="Pagani I."/>
            <person name="Chertkov O."/>
            <person name="Detter J.C."/>
            <person name="Han C."/>
            <person name="Tapia R."/>
            <person name="Land M."/>
            <person name="Hauser L."/>
            <person name="Markowitz V."/>
            <person name="Cheng J.-F."/>
            <person name="Hugenholtz P."/>
            <person name="Woyke T."/>
            <person name="Wu D."/>
            <person name="Tindall B."/>
            <person name="Pomrenke H.G."/>
            <person name="Brambilla E."/>
            <person name="Klenk H.-P."/>
            <person name="Eisen J.A."/>
        </authorList>
    </citation>
    <scope>NUCLEOTIDE SEQUENCE [LARGE SCALE GENOMIC DNA]</scope>
    <source>
        <strain evidence="2">DSM 16823 / RW262 / RW262</strain>
    </source>
</reference>
<evidence type="ECO:0008006" key="3">
    <source>
        <dbReference type="Google" id="ProtNLM"/>
    </source>
</evidence>
<keyword evidence="2" id="KW-1185">Reference proteome</keyword>
<dbReference type="AlphaFoldDB" id="F2IDK5"/>
<dbReference type="OrthoDB" id="956078at2"/>
<dbReference type="HOGENOM" id="CLU_125389_1_0_10"/>
<dbReference type="RefSeq" id="WP_013686149.1">
    <property type="nucleotide sequence ID" value="NC_015321.1"/>
</dbReference>
<proteinExistence type="predicted"/>
<protein>
    <recommendedName>
        <fullName evidence="3">N-acetyltransferase domain-containing protein</fullName>
    </recommendedName>
</protein>
<dbReference type="KEGG" id="fte:Fluta_1384"/>
<accession>F2IDK5</accession>
<dbReference type="EMBL" id="CP002542">
    <property type="protein sequence ID" value="AEA43378.1"/>
    <property type="molecule type" value="Genomic_DNA"/>
</dbReference>
<dbReference type="Gene3D" id="3.40.630.30">
    <property type="match status" value="1"/>
</dbReference>
<sequence length="152" mass="17598">MYLTEIKSGKDFEVKIKSLDDDDYKKISKAQYYFNWKTEKGNNVYKLVLKDEVLGLLSCVHYKNEKRIEIRLLAVSKENRGKSKKYERITGTLIAFACKEAMKKYGIEGCVSLVPKTILKGHYMTCYGMLDAGRQVFLEGQSLLDILKEYEL</sequence>
<dbReference type="STRING" id="755732.Fluta_1384"/>